<comment type="caution">
    <text evidence="1">The sequence shown here is derived from an EMBL/GenBank/DDBJ whole genome shotgun (WGS) entry which is preliminary data.</text>
</comment>
<evidence type="ECO:0000313" key="1">
    <source>
        <dbReference type="EMBL" id="MDG0847492.1"/>
    </source>
</evidence>
<name>A0A9X4LCL9_9STAP</name>
<dbReference type="EMBL" id="JAMBQA010000021">
    <property type="protein sequence ID" value="MDG0847492.1"/>
    <property type="molecule type" value="Genomic_DNA"/>
</dbReference>
<dbReference type="AlphaFoldDB" id="A0A9X4LCL9"/>
<accession>A0A9X4LCL9</accession>
<organism evidence="1 2">
    <name type="scientific">Staphylococcus equorum</name>
    <dbReference type="NCBI Taxonomy" id="246432"/>
    <lineage>
        <taxon>Bacteria</taxon>
        <taxon>Bacillati</taxon>
        <taxon>Bacillota</taxon>
        <taxon>Bacilli</taxon>
        <taxon>Bacillales</taxon>
        <taxon>Staphylococcaceae</taxon>
        <taxon>Staphylococcus</taxon>
    </lineage>
</organism>
<dbReference type="RefSeq" id="WP_046465219.1">
    <property type="nucleotide sequence ID" value="NZ_CBCPHY010000001.1"/>
</dbReference>
<gene>
    <name evidence="1" type="ORF">M4L89_14875</name>
</gene>
<evidence type="ECO:0000313" key="2">
    <source>
        <dbReference type="Proteomes" id="UP001152422"/>
    </source>
</evidence>
<dbReference type="Proteomes" id="UP001152422">
    <property type="component" value="Unassembled WGS sequence"/>
</dbReference>
<protein>
    <submittedName>
        <fullName evidence="1">Uncharacterized protein</fullName>
    </submittedName>
</protein>
<sequence>MITKKFIKQKLECSDIYAQKLIEASQGDNNTLYNLFIQKLNERQRRVAIVEVR</sequence>
<proteinExistence type="predicted"/>
<keyword evidence="2" id="KW-1185">Reference proteome</keyword>
<reference evidence="1" key="1">
    <citation type="submission" date="2022-05" db="EMBL/GenBank/DDBJ databases">
        <title>Comparative genomics of Staphylococcus equorum isolates.</title>
        <authorList>
            <person name="Luelf R.H."/>
        </authorList>
    </citation>
    <scope>NUCLEOTIDE SEQUENCE</scope>
    <source>
        <strain evidence="1">TMW 2.2497</strain>
    </source>
</reference>